<dbReference type="EMBL" id="CP136898">
    <property type="protein sequence ID" value="WOL19946.1"/>
    <property type="molecule type" value="Genomic_DNA"/>
</dbReference>
<name>A0AAQ3L7W5_9LILI</name>
<accession>A0AAQ3L7W5</accession>
<organism evidence="1 2">
    <name type="scientific">Canna indica</name>
    <name type="common">Indian-shot</name>
    <dbReference type="NCBI Taxonomy" id="4628"/>
    <lineage>
        <taxon>Eukaryota</taxon>
        <taxon>Viridiplantae</taxon>
        <taxon>Streptophyta</taxon>
        <taxon>Embryophyta</taxon>
        <taxon>Tracheophyta</taxon>
        <taxon>Spermatophyta</taxon>
        <taxon>Magnoliopsida</taxon>
        <taxon>Liliopsida</taxon>
        <taxon>Zingiberales</taxon>
        <taxon>Cannaceae</taxon>
        <taxon>Canna</taxon>
    </lineage>
</organism>
<keyword evidence="2" id="KW-1185">Reference proteome</keyword>
<sequence>MRRVVVHQIDGLFLEQTKQWHRKYTAWLVLPCTASDTVNLPQNPKQTKLLPEMVTSLRRGTVEAAHLHPFLLLPSSSSLAGGLKLALICVPITISSSRSKSMSDPKGCLLLHFSCNEDY</sequence>
<protein>
    <submittedName>
        <fullName evidence="1">Uncharacterized protein</fullName>
    </submittedName>
</protein>
<dbReference type="Proteomes" id="UP001327560">
    <property type="component" value="Chromosome 9"/>
</dbReference>
<gene>
    <name evidence="1" type="ORF">Cni_G28748</name>
</gene>
<proteinExistence type="predicted"/>
<evidence type="ECO:0000313" key="1">
    <source>
        <dbReference type="EMBL" id="WOL19946.1"/>
    </source>
</evidence>
<reference evidence="1 2" key="1">
    <citation type="submission" date="2023-10" db="EMBL/GenBank/DDBJ databases">
        <title>Chromosome-scale genome assembly provides insights into flower coloration mechanisms of Canna indica.</title>
        <authorList>
            <person name="Li C."/>
        </authorList>
    </citation>
    <scope>NUCLEOTIDE SEQUENCE [LARGE SCALE GENOMIC DNA]</scope>
    <source>
        <tissue evidence="1">Flower</tissue>
    </source>
</reference>
<dbReference type="AlphaFoldDB" id="A0AAQ3L7W5"/>
<evidence type="ECO:0000313" key="2">
    <source>
        <dbReference type="Proteomes" id="UP001327560"/>
    </source>
</evidence>